<reference evidence="1" key="2">
    <citation type="submission" date="2022-01" db="EMBL/GenBank/DDBJ databases">
        <authorList>
            <person name="Yamashiro T."/>
            <person name="Shiraishi A."/>
            <person name="Satake H."/>
            <person name="Nakayama K."/>
        </authorList>
    </citation>
    <scope>NUCLEOTIDE SEQUENCE</scope>
</reference>
<evidence type="ECO:0000313" key="1">
    <source>
        <dbReference type="EMBL" id="GJU01380.1"/>
    </source>
</evidence>
<dbReference type="EMBL" id="BQNB010020958">
    <property type="protein sequence ID" value="GJU01380.1"/>
    <property type="molecule type" value="Genomic_DNA"/>
</dbReference>
<accession>A0ABQ5IMF6</accession>
<evidence type="ECO:0000313" key="2">
    <source>
        <dbReference type="Proteomes" id="UP001151760"/>
    </source>
</evidence>
<protein>
    <submittedName>
        <fullName evidence="1">Uncharacterized protein</fullName>
    </submittedName>
</protein>
<dbReference type="Proteomes" id="UP001151760">
    <property type="component" value="Unassembled WGS sequence"/>
</dbReference>
<sequence length="163" mass="18540">MLVLELDLKVVPKIDKVSLVDGVLKGEFGGDGDEDLVMGDGVELSVEKQQSDEKTGFTPPKGSIVRHSEISSRILRGEIYGDREESKDFKRPISFDETHREPSKFMKLSYKKDSVIVKAKVERNILHKGLRTESSDEEWIDIRSEDECLLQAVRDFISSLREE</sequence>
<organism evidence="1 2">
    <name type="scientific">Tanacetum coccineum</name>
    <dbReference type="NCBI Taxonomy" id="301880"/>
    <lineage>
        <taxon>Eukaryota</taxon>
        <taxon>Viridiplantae</taxon>
        <taxon>Streptophyta</taxon>
        <taxon>Embryophyta</taxon>
        <taxon>Tracheophyta</taxon>
        <taxon>Spermatophyta</taxon>
        <taxon>Magnoliopsida</taxon>
        <taxon>eudicotyledons</taxon>
        <taxon>Gunneridae</taxon>
        <taxon>Pentapetalae</taxon>
        <taxon>asterids</taxon>
        <taxon>campanulids</taxon>
        <taxon>Asterales</taxon>
        <taxon>Asteraceae</taxon>
        <taxon>Asteroideae</taxon>
        <taxon>Anthemideae</taxon>
        <taxon>Anthemidinae</taxon>
        <taxon>Tanacetum</taxon>
    </lineage>
</organism>
<keyword evidence="2" id="KW-1185">Reference proteome</keyword>
<reference evidence="1" key="1">
    <citation type="journal article" date="2022" name="Int. J. Mol. Sci.">
        <title>Draft Genome of Tanacetum Coccineum: Genomic Comparison of Closely Related Tanacetum-Family Plants.</title>
        <authorList>
            <person name="Yamashiro T."/>
            <person name="Shiraishi A."/>
            <person name="Nakayama K."/>
            <person name="Satake H."/>
        </authorList>
    </citation>
    <scope>NUCLEOTIDE SEQUENCE</scope>
</reference>
<gene>
    <name evidence="1" type="ORF">Tco_1111718</name>
</gene>
<name>A0ABQ5IMF6_9ASTR</name>
<proteinExistence type="predicted"/>
<comment type="caution">
    <text evidence="1">The sequence shown here is derived from an EMBL/GenBank/DDBJ whole genome shotgun (WGS) entry which is preliminary data.</text>
</comment>